<name>A0ABQ9ZQ62_9CRUS</name>
<sequence length="154" mass="17711">MANGCPVEIRFTYDPAESVIKYKITKLELIHQNHPVSEEHLQTYARKKHMAPEAIDFTKSTLSTGGQPTKVQNLLLEKFCSHLISKDLINLKQTLTDEPIVGMLTSEKMSFTIFAVFKMLKITLSKICRMLIKKWQLYLSIYINSADSTRNMEQ</sequence>
<evidence type="ECO:0000313" key="1">
    <source>
        <dbReference type="EMBL" id="KAK4015064.1"/>
    </source>
</evidence>
<dbReference type="EMBL" id="JAOYFB010000005">
    <property type="protein sequence ID" value="KAK4015064.1"/>
    <property type="molecule type" value="Genomic_DNA"/>
</dbReference>
<comment type="caution">
    <text evidence="1">The sequence shown here is derived from an EMBL/GenBank/DDBJ whole genome shotgun (WGS) entry which is preliminary data.</text>
</comment>
<dbReference type="Proteomes" id="UP001234178">
    <property type="component" value="Unassembled WGS sequence"/>
</dbReference>
<evidence type="ECO:0000313" key="2">
    <source>
        <dbReference type="Proteomes" id="UP001234178"/>
    </source>
</evidence>
<proteinExistence type="predicted"/>
<reference evidence="1 2" key="1">
    <citation type="journal article" date="2023" name="Nucleic Acids Res.">
        <title>The hologenome of Daphnia magna reveals possible DNA methylation and microbiome-mediated evolution of the host genome.</title>
        <authorList>
            <person name="Chaturvedi A."/>
            <person name="Li X."/>
            <person name="Dhandapani V."/>
            <person name="Marshall H."/>
            <person name="Kissane S."/>
            <person name="Cuenca-Cambronero M."/>
            <person name="Asole G."/>
            <person name="Calvet F."/>
            <person name="Ruiz-Romero M."/>
            <person name="Marangio P."/>
            <person name="Guigo R."/>
            <person name="Rago D."/>
            <person name="Mirbahai L."/>
            <person name="Eastwood N."/>
            <person name="Colbourne J.K."/>
            <person name="Zhou J."/>
            <person name="Mallon E."/>
            <person name="Orsini L."/>
        </authorList>
    </citation>
    <scope>NUCLEOTIDE SEQUENCE [LARGE SCALE GENOMIC DNA]</scope>
    <source>
        <strain evidence="1">LRV0_1</strain>
    </source>
</reference>
<gene>
    <name evidence="1" type="ORF">OUZ56_030054</name>
</gene>
<accession>A0ABQ9ZQ62</accession>
<keyword evidence="2" id="KW-1185">Reference proteome</keyword>
<organism evidence="1 2">
    <name type="scientific">Daphnia magna</name>
    <dbReference type="NCBI Taxonomy" id="35525"/>
    <lineage>
        <taxon>Eukaryota</taxon>
        <taxon>Metazoa</taxon>
        <taxon>Ecdysozoa</taxon>
        <taxon>Arthropoda</taxon>
        <taxon>Crustacea</taxon>
        <taxon>Branchiopoda</taxon>
        <taxon>Diplostraca</taxon>
        <taxon>Cladocera</taxon>
        <taxon>Anomopoda</taxon>
        <taxon>Daphniidae</taxon>
        <taxon>Daphnia</taxon>
    </lineage>
</organism>
<protein>
    <submittedName>
        <fullName evidence="1">Uncharacterized protein</fullName>
    </submittedName>
</protein>